<keyword evidence="1" id="KW-0812">Transmembrane</keyword>
<feature type="transmembrane region" description="Helical" evidence="1">
    <location>
        <begin position="12"/>
        <end position="31"/>
    </location>
</feature>
<keyword evidence="3" id="KW-1185">Reference proteome</keyword>
<dbReference type="RefSeq" id="XP_020433332.1">
    <property type="nucleotide sequence ID" value="XM_020576920.1"/>
</dbReference>
<dbReference type="FunCoup" id="D3BC31">
    <property type="interactions" value="169"/>
</dbReference>
<evidence type="ECO:0008006" key="4">
    <source>
        <dbReference type="Google" id="ProtNLM"/>
    </source>
</evidence>
<dbReference type="GeneID" id="31361537"/>
<dbReference type="AlphaFoldDB" id="D3BC31"/>
<feature type="transmembrane region" description="Helical" evidence="1">
    <location>
        <begin position="137"/>
        <end position="156"/>
    </location>
</feature>
<organism evidence="2 3">
    <name type="scientific">Heterostelium pallidum (strain ATCC 26659 / Pp 5 / PN500)</name>
    <name type="common">Cellular slime mold</name>
    <name type="synonym">Polysphondylium pallidum</name>
    <dbReference type="NCBI Taxonomy" id="670386"/>
    <lineage>
        <taxon>Eukaryota</taxon>
        <taxon>Amoebozoa</taxon>
        <taxon>Evosea</taxon>
        <taxon>Eumycetozoa</taxon>
        <taxon>Dictyostelia</taxon>
        <taxon>Acytosteliales</taxon>
        <taxon>Acytosteliaceae</taxon>
        <taxon>Heterostelium</taxon>
    </lineage>
</organism>
<evidence type="ECO:0000313" key="3">
    <source>
        <dbReference type="Proteomes" id="UP000001396"/>
    </source>
</evidence>
<evidence type="ECO:0000313" key="2">
    <source>
        <dbReference type="EMBL" id="EFA81214.1"/>
    </source>
</evidence>
<dbReference type="OMA" id="YNGWIIS"/>
<evidence type="ECO:0000256" key="1">
    <source>
        <dbReference type="SAM" id="Phobius"/>
    </source>
</evidence>
<dbReference type="EMBL" id="ADBJ01000026">
    <property type="protein sequence ID" value="EFA81214.1"/>
    <property type="molecule type" value="Genomic_DNA"/>
</dbReference>
<name>D3BC31_HETP5</name>
<feature type="transmembrane region" description="Helical" evidence="1">
    <location>
        <begin position="108"/>
        <end position="125"/>
    </location>
</feature>
<keyword evidence="1" id="KW-1133">Transmembrane helix</keyword>
<proteinExistence type="predicted"/>
<keyword evidence="1" id="KW-0472">Membrane</keyword>
<comment type="caution">
    <text evidence="2">The sequence shown here is derived from an EMBL/GenBank/DDBJ whole genome shotgun (WGS) entry which is preliminary data.</text>
</comment>
<reference evidence="2 3" key="1">
    <citation type="journal article" date="2011" name="Genome Res.">
        <title>Phylogeny-wide analysis of social amoeba genomes highlights ancient origins for complex intercellular communication.</title>
        <authorList>
            <person name="Heidel A.J."/>
            <person name="Lawal H.M."/>
            <person name="Felder M."/>
            <person name="Schilde C."/>
            <person name="Helps N.R."/>
            <person name="Tunggal B."/>
            <person name="Rivero F."/>
            <person name="John U."/>
            <person name="Schleicher M."/>
            <person name="Eichinger L."/>
            <person name="Platzer M."/>
            <person name="Noegel A.A."/>
            <person name="Schaap P."/>
            <person name="Gloeckner G."/>
        </authorList>
    </citation>
    <scope>NUCLEOTIDE SEQUENCE [LARGE SCALE GENOMIC DNA]</scope>
    <source>
        <strain evidence="3">ATCC 26659 / Pp 5 / PN500</strain>
    </source>
</reference>
<feature type="transmembrane region" description="Helical" evidence="1">
    <location>
        <begin position="75"/>
        <end position="96"/>
    </location>
</feature>
<protein>
    <recommendedName>
        <fullName evidence="4">Transmembrane protein</fullName>
    </recommendedName>
</protein>
<gene>
    <name evidence="2" type="ORF">PPL_06053</name>
</gene>
<dbReference type="InParanoid" id="D3BC31"/>
<accession>D3BC31</accession>
<dbReference type="Proteomes" id="UP000001396">
    <property type="component" value="Unassembled WGS sequence"/>
</dbReference>
<sequence>MAISVIDVYLRFEGILYALMAMAGFLAPTSMMSMMNWDNLLASEGVIVVEGAEVDEYTRLPLAYHKMAESLVQILIYYTAIFSAFQSLSIFTACFTSNPSLRSALIKLNLFLSLCLIVVNGWIISQKQSIYTETGLYSFWATFIFYVIDFFILSFLTEVIPYLKSMTNKALATTETESKKDKKDKKDKKK</sequence>